<feature type="compositionally biased region" description="Acidic residues" evidence="1">
    <location>
        <begin position="24"/>
        <end position="48"/>
    </location>
</feature>
<dbReference type="GO" id="GO:0017025">
    <property type="term" value="F:TBP-class protein binding"/>
    <property type="evidence" value="ECO:0007669"/>
    <property type="project" value="TreeGrafter"/>
</dbReference>
<organism evidence="3 4">
    <name type="scientific">Setomelanomma holmii</name>
    <dbReference type="NCBI Taxonomy" id="210430"/>
    <lineage>
        <taxon>Eukaryota</taxon>
        <taxon>Fungi</taxon>
        <taxon>Dikarya</taxon>
        <taxon>Ascomycota</taxon>
        <taxon>Pezizomycotina</taxon>
        <taxon>Dothideomycetes</taxon>
        <taxon>Pleosporomycetidae</taxon>
        <taxon>Pleosporales</taxon>
        <taxon>Pleosporineae</taxon>
        <taxon>Phaeosphaeriaceae</taxon>
        <taxon>Setomelanomma</taxon>
    </lineage>
</organism>
<sequence length="336" mass="38121">TVDQSVVQVEDSQARDVQYQQNGEDFDEGEESDQEEDEYDEDDVDGADDVDKYPITQEESEILQAAGQSNLTRPEAFHWLRKHSVGGLPVVEGDSYPPTSDGQITEWDGVLGGRPEDFDHHVGSMSPSPRHPISNDQRPLAPPPMDRGYRGGVGPVASHPIDNMFSKSANIREQQRKNSSHSQQLGQAHHGNAAPVHSNYDLETLHKMSYDDLKTESFDTNPQAPEQPLSTEMFQKPLIERLEHVQKNFGHDKQAEFFQSLSTTEWEDAGDWFLEQFSAIIRRSRDARKKKRKLAQDFEDEVEKRHKHVSKKQHQVEDAMSKMKAQGEGLVPKSPR</sequence>
<evidence type="ECO:0000259" key="2">
    <source>
        <dbReference type="Pfam" id="PF15463"/>
    </source>
</evidence>
<dbReference type="GO" id="GO:0001164">
    <property type="term" value="F:RNA polymerase I core promoter sequence-specific DNA binding"/>
    <property type="evidence" value="ECO:0007669"/>
    <property type="project" value="TreeGrafter"/>
</dbReference>
<feature type="region of interest" description="Disordered" evidence="1">
    <location>
        <begin position="87"/>
        <end position="195"/>
    </location>
</feature>
<proteinExistence type="predicted"/>
<feature type="compositionally biased region" description="Low complexity" evidence="1">
    <location>
        <begin position="1"/>
        <end position="11"/>
    </location>
</feature>
<dbReference type="Pfam" id="PF15463">
    <property type="entry name" value="ECM11"/>
    <property type="match status" value="1"/>
</dbReference>
<dbReference type="PANTHER" id="PTHR28244">
    <property type="entry name" value="RNA POLYMERASE I-SPECIFIC TRANSCRIPTION INITIATION FACTOR RRN11"/>
    <property type="match status" value="1"/>
</dbReference>
<dbReference type="EMBL" id="ML978158">
    <property type="protein sequence ID" value="KAF2035181.1"/>
    <property type="molecule type" value="Genomic_DNA"/>
</dbReference>
<protein>
    <recommendedName>
        <fullName evidence="2">Extracellular mutant protein 11 C-terminal domain-containing protein</fullName>
    </recommendedName>
</protein>
<keyword evidence="4" id="KW-1185">Reference proteome</keyword>
<feature type="domain" description="Extracellular mutant protein 11 C-terminal" evidence="2">
    <location>
        <begin position="200"/>
        <end position="330"/>
    </location>
</feature>
<evidence type="ECO:0000313" key="4">
    <source>
        <dbReference type="Proteomes" id="UP000799777"/>
    </source>
</evidence>
<dbReference type="Proteomes" id="UP000799777">
    <property type="component" value="Unassembled WGS sequence"/>
</dbReference>
<feature type="region of interest" description="Disordered" evidence="1">
    <location>
        <begin position="285"/>
        <end position="336"/>
    </location>
</feature>
<reference evidence="3" key="1">
    <citation type="journal article" date="2020" name="Stud. Mycol.">
        <title>101 Dothideomycetes genomes: a test case for predicting lifestyles and emergence of pathogens.</title>
        <authorList>
            <person name="Haridas S."/>
            <person name="Albert R."/>
            <person name="Binder M."/>
            <person name="Bloem J."/>
            <person name="Labutti K."/>
            <person name="Salamov A."/>
            <person name="Andreopoulos B."/>
            <person name="Baker S."/>
            <person name="Barry K."/>
            <person name="Bills G."/>
            <person name="Bluhm B."/>
            <person name="Cannon C."/>
            <person name="Castanera R."/>
            <person name="Culley D."/>
            <person name="Daum C."/>
            <person name="Ezra D."/>
            <person name="Gonzalez J."/>
            <person name="Henrissat B."/>
            <person name="Kuo A."/>
            <person name="Liang C."/>
            <person name="Lipzen A."/>
            <person name="Lutzoni F."/>
            <person name="Magnuson J."/>
            <person name="Mondo S."/>
            <person name="Nolan M."/>
            <person name="Ohm R."/>
            <person name="Pangilinan J."/>
            <person name="Park H.-J."/>
            <person name="Ramirez L."/>
            <person name="Alfaro M."/>
            <person name="Sun H."/>
            <person name="Tritt A."/>
            <person name="Yoshinaga Y."/>
            <person name="Zwiers L.-H."/>
            <person name="Turgeon B."/>
            <person name="Goodwin S."/>
            <person name="Spatafora J."/>
            <person name="Crous P."/>
            <person name="Grigoriev I."/>
        </authorList>
    </citation>
    <scope>NUCLEOTIDE SEQUENCE</scope>
    <source>
        <strain evidence="3">CBS 110217</strain>
    </source>
</reference>
<evidence type="ECO:0000256" key="1">
    <source>
        <dbReference type="SAM" id="MobiDB-lite"/>
    </source>
</evidence>
<evidence type="ECO:0000313" key="3">
    <source>
        <dbReference type="EMBL" id="KAF2035181.1"/>
    </source>
</evidence>
<feature type="non-terminal residue" evidence="3">
    <location>
        <position position="1"/>
    </location>
</feature>
<dbReference type="AlphaFoldDB" id="A0A9P4HLJ5"/>
<accession>A0A9P4HLJ5</accession>
<dbReference type="InterPro" id="IPR029178">
    <property type="entry name" value="Ecm11_C"/>
</dbReference>
<name>A0A9P4HLJ5_9PLEO</name>
<dbReference type="GO" id="GO:0070860">
    <property type="term" value="C:RNA polymerase I core factor complex"/>
    <property type="evidence" value="ECO:0007669"/>
    <property type="project" value="TreeGrafter"/>
</dbReference>
<comment type="caution">
    <text evidence="3">The sequence shown here is derived from an EMBL/GenBank/DDBJ whole genome shotgun (WGS) entry which is preliminary data.</text>
</comment>
<dbReference type="OrthoDB" id="5346740at2759"/>
<feature type="region of interest" description="Disordered" evidence="1">
    <location>
        <begin position="1"/>
        <end position="57"/>
    </location>
</feature>
<dbReference type="PANTHER" id="PTHR28244:SF1">
    <property type="entry name" value="RNA POLYMERASE I-SPECIFIC TRANSCRIPTION INITIATION FACTOR RRN11"/>
    <property type="match status" value="1"/>
</dbReference>
<dbReference type="GO" id="GO:0042790">
    <property type="term" value="P:nucleolar large rRNA transcription by RNA polymerase I"/>
    <property type="evidence" value="ECO:0007669"/>
    <property type="project" value="TreeGrafter"/>
</dbReference>
<gene>
    <name evidence="3" type="ORF">EK21DRAFT_48216</name>
</gene>
<feature type="non-terminal residue" evidence="3">
    <location>
        <position position="336"/>
    </location>
</feature>
<dbReference type="InterPro" id="IPR053029">
    <property type="entry name" value="RNA_pol_I-specific_init_factor"/>
</dbReference>